<dbReference type="InterPro" id="IPR001584">
    <property type="entry name" value="Integrase_cat-core"/>
</dbReference>
<dbReference type="InterPro" id="IPR036397">
    <property type="entry name" value="RNaseH_sf"/>
</dbReference>
<sequence>MKGTYITTEVRMQQYLEKVRELVRQFQSWKAVQITREENAEADALANLASVMEVTNVENAIVIHLFHSALDQDKSEEIVCDNSPRFICAKIIEFFQIWPIKRVTSAPQHPVASGQAESTNKVIINILKKRLEESKSNCPEVLLGVLWAYRTTPKISTTETLFSLVYGTEALILVEIGETSMRHTHATEKANEEEMWASLDLLEERREAALIRMAAQKQMNERYYNRKANLRYFKIGDFVLKKVFRSTKMANAGKLSPNWEGPYKVRGVAGKGVYELETMDVSILPSHWNAVHLKKYYF</sequence>
<feature type="domain" description="Integrase catalytic" evidence="1">
    <location>
        <begin position="1"/>
        <end position="200"/>
    </location>
</feature>
<evidence type="ECO:0000313" key="2">
    <source>
        <dbReference type="Proteomes" id="UP000189701"/>
    </source>
</evidence>
<reference evidence="3" key="2">
    <citation type="submission" date="2025-08" db="UniProtKB">
        <authorList>
            <consortium name="RefSeq"/>
        </authorList>
    </citation>
    <scope>IDENTIFICATION</scope>
    <source>
        <tissue evidence="3">Leaf</tissue>
    </source>
</reference>
<dbReference type="SUPFAM" id="SSF53098">
    <property type="entry name" value="Ribonuclease H-like"/>
    <property type="match status" value="1"/>
</dbReference>
<evidence type="ECO:0000313" key="3">
    <source>
        <dbReference type="RefSeq" id="XP_009760332.1"/>
    </source>
</evidence>
<evidence type="ECO:0000259" key="1">
    <source>
        <dbReference type="PROSITE" id="PS50994"/>
    </source>
</evidence>
<dbReference type="GO" id="GO:0003676">
    <property type="term" value="F:nucleic acid binding"/>
    <property type="evidence" value="ECO:0007669"/>
    <property type="project" value="InterPro"/>
</dbReference>
<dbReference type="OrthoDB" id="1934939at2759"/>
<gene>
    <name evidence="3" type="primary">LOC104212683</name>
</gene>
<accession>A0A1U7UWB7</accession>
<protein>
    <submittedName>
        <fullName evidence="3">Uncharacterized protein LOC104212683</fullName>
    </submittedName>
</protein>
<dbReference type="Gene3D" id="3.30.420.10">
    <property type="entry name" value="Ribonuclease H-like superfamily/Ribonuclease H"/>
    <property type="match status" value="2"/>
</dbReference>
<dbReference type="PANTHER" id="PTHR48475">
    <property type="entry name" value="RIBONUCLEASE H"/>
    <property type="match status" value="1"/>
</dbReference>
<dbReference type="Proteomes" id="UP000189701">
    <property type="component" value="Unplaced"/>
</dbReference>
<dbReference type="InterPro" id="IPR012337">
    <property type="entry name" value="RNaseH-like_sf"/>
</dbReference>
<dbReference type="PANTHER" id="PTHR48475:SF2">
    <property type="entry name" value="RIBONUCLEASE H"/>
    <property type="match status" value="1"/>
</dbReference>
<dbReference type="eggNOG" id="KOG0017">
    <property type="taxonomic scope" value="Eukaryota"/>
</dbReference>
<proteinExistence type="predicted"/>
<dbReference type="RefSeq" id="XP_009760332.1">
    <property type="nucleotide sequence ID" value="XM_009762030.1"/>
</dbReference>
<organism evidence="2 3">
    <name type="scientific">Nicotiana sylvestris</name>
    <name type="common">Wood tobacco</name>
    <name type="synonym">South American tobacco</name>
    <dbReference type="NCBI Taxonomy" id="4096"/>
    <lineage>
        <taxon>Eukaryota</taxon>
        <taxon>Viridiplantae</taxon>
        <taxon>Streptophyta</taxon>
        <taxon>Embryophyta</taxon>
        <taxon>Tracheophyta</taxon>
        <taxon>Spermatophyta</taxon>
        <taxon>Magnoliopsida</taxon>
        <taxon>eudicotyledons</taxon>
        <taxon>Gunneridae</taxon>
        <taxon>Pentapetalae</taxon>
        <taxon>asterids</taxon>
        <taxon>lamiids</taxon>
        <taxon>Solanales</taxon>
        <taxon>Solanaceae</taxon>
        <taxon>Nicotianoideae</taxon>
        <taxon>Nicotianeae</taxon>
        <taxon>Nicotiana</taxon>
    </lineage>
</organism>
<dbReference type="PROSITE" id="PS50994">
    <property type="entry name" value="INTEGRASE"/>
    <property type="match status" value="1"/>
</dbReference>
<dbReference type="GO" id="GO:0015074">
    <property type="term" value="P:DNA integration"/>
    <property type="evidence" value="ECO:0007669"/>
    <property type="project" value="InterPro"/>
</dbReference>
<reference evidence="2" key="1">
    <citation type="journal article" date="2013" name="Genome Biol.">
        <title>Reference genomes and transcriptomes of Nicotiana sylvestris and Nicotiana tomentosiformis.</title>
        <authorList>
            <person name="Sierro N."/>
            <person name="Battey J.N."/>
            <person name="Ouadi S."/>
            <person name="Bovet L."/>
            <person name="Goepfert S."/>
            <person name="Bakaher N."/>
            <person name="Peitsch M.C."/>
            <person name="Ivanov N.V."/>
        </authorList>
    </citation>
    <scope>NUCLEOTIDE SEQUENCE [LARGE SCALE GENOMIC DNA]</scope>
</reference>
<dbReference type="STRING" id="4096.A0A1U7UWB7"/>
<dbReference type="AlphaFoldDB" id="A0A1U7UWB7"/>
<name>A0A1U7UWB7_NICSY</name>
<keyword evidence="2" id="KW-1185">Reference proteome</keyword>